<evidence type="ECO:0000259" key="4">
    <source>
        <dbReference type="PROSITE" id="PS01031"/>
    </source>
</evidence>
<reference evidence="5 6" key="1">
    <citation type="journal article" date="2021" name="Nat. Commun.">
        <title>Incipient diploidization of the medicinal plant Perilla within 10,000 years.</title>
        <authorList>
            <person name="Zhang Y."/>
            <person name="Shen Q."/>
            <person name="Leng L."/>
            <person name="Zhang D."/>
            <person name="Chen S."/>
            <person name="Shi Y."/>
            <person name="Ning Z."/>
            <person name="Chen S."/>
        </authorList>
    </citation>
    <scope>NUCLEOTIDE SEQUENCE [LARGE SCALE GENOMIC DNA]</scope>
    <source>
        <strain evidence="6">cv. PC099</strain>
    </source>
</reference>
<accession>A0AAD4ILW2</accession>
<dbReference type="CDD" id="cd00298">
    <property type="entry name" value="ACD_sHsps_p23-like"/>
    <property type="match status" value="1"/>
</dbReference>
<comment type="similarity">
    <text evidence="1 2">Belongs to the small heat shock protein (HSP20) family.</text>
</comment>
<comment type="caution">
    <text evidence="5">The sequence shown here is derived from an EMBL/GenBank/DDBJ whole genome shotgun (WGS) entry which is preliminary data.</text>
</comment>
<keyword evidence="6" id="KW-1185">Reference proteome</keyword>
<proteinExistence type="inferred from homology"/>
<keyword evidence="3" id="KW-0812">Transmembrane</keyword>
<evidence type="ECO:0000313" key="6">
    <source>
        <dbReference type="Proteomes" id="UP001190926"/>
    </source>
</evidence>
<dbReference type="Proteomes" id="UP001190926">
    <property type="component" value="Unassembled WGS sequence"/>
</dbReference>
<evidence type="ECO:0000256" key="1">
    <source>
        <dbReference type="PROSITE-ProRule" id="PRU00285"/>
    </source>
</evidence>
<dbReference type="Gene3D" id="2.60.40.790">
    <property type="match status" value="1"/>
</dbReference>
<evidence type="ECO:0000313" key="5">
    <source>
        <dbReference type="EMBL" id="KAH6755259.1"/>
    </source>
</evidence>
<dbReference type="AlphaFoldDB" id="A0AAD4ILW2"/>
<dbReference type="EMBL" id="SDAM02029620">
    <property type="protein sequence ID" value="KAH6755259.1"/>
    <property type="molecule type" value="Genomic_DNA"/>
</dbReference>
<protein>
    <recommendedName>
        <fullName evidence="4">SHSP domain-containing protein</fullName>
    </recommendedName>
</protein>
<evidence type="ECO:0000256" key="2">
    <source>
        <dbReference type="RuleBase" id="RU003616"/>
    </source>
</evidence>
<feature type="domain" description="SHSP" evidence="4">
    <location>
        <begin position="15"/>
        <end position="119"/>
    </location>
</feature>
<evidence type="ECO:0000256" key="3">
    <source>
        <dbReference type="SAM" id="Phobius"/>
    </source>
</evidence>
<gene>
    <name evidence="5" type="ORF">C2S53_016258</name>
</gene>
<keyword evidence="3" id="KW-1133">Transmembrane helix</keyword>
<name>A0AAD4ILW2_PERFH</name>
<sequence>MARTGRGLDKRESSLMFREITPPHGWKQDSKFHYLRLTLPGFEAKDITIHMDKYGHLVVRGNKQVSEHKHMSFDETYDVPNDANLEDASGMFEDGQIYCVAIPKLLHHHAITMPQLQNHNPNPKKDINDSLHKTNVPPFHTYGNSNDYLKQIRGDKYPKKEIALFLAILVALILLVTVVLILKFRHR</sequence>
<feature type="transmembrane region" description="Helical" evidence="3">
    <location>
        <begin position="162"/>
        <end position="182"/>
    </location>
</feature>
<keyword evidence="3" id="KW-0472">Membrane</keyword>
<dbReference type="InterPro" id="IPR008978">
    <property type="entry name" value="HSP20-like_chaperone"/>
</dbReference>
<dbReference type="Pfam" id="PF00011">
    <property type="entry name" value="HSP20"/>
    <property type="match status" value="1"/>
</dbReference>
<organism evidence="5 6">
    <name type="scientific">Perilla frutescens var. hirtella</name>
    <name type="common">Perilla citriodora</name>
    <name type="synonym">Perilla setoyensis</name>
    <dbReference type="NCBI Taxonomy" id="608512"/>
    <lineage>
        <taxon>Eukaryota</taxon>
        <taxon>Viridiplantae</taxon>
        <taxon>Streptophyta</taxon>
        <taxon>Embryophyta</taxon>
        <taxon>Tracheophyta</taxon>
        <taxon>Spermatophyta</taxon>
        <taxon>Magnoliopsida</taxon>
        <taxon>eudicotyledons</taxon>
        <taxon>Gunneridae</taxon>
        <taxon>Pentapetalae</taxon>
        <taxon>asterids</taxon>
        <taxon>lamiids</taxon>
        <taxon>Lamiales</taxon>
        <taxon>Lamiaceae</taxon>
        <taxon>Nepetoideae</taxon>
        <taxon>Elsholtzieae</taxon>
        <taxon>Perilla</taxon>
    </lineage>
</organism>
<dbReference type="InterPro" id="IPR002068">
    <property type="entry name" value="A-crystallin/Hsp20_dom"/>
</dbReference>
<dbReference type="SUPFAM" id="SSF49764">
    <property type="entry name" value="HSP20-like chaperones"/>
    <property type="match status" value="1"/>
</dbReference>
<dbReference type="PROSITE" id="PS01031">
    <property type="entry name" value="SHSP"/>
    <property type="match status" value="1"/>
</dbReference>